<protein>
    <submittedName>
        <fullName evidence="1">Uncharacterized protein</fullName>
    </submittedName>
</protein>
<dbReference type="Proteomes" id="UP000828390">
    <property type="component" value="Unassembled WGS sequence"/>
</dbReference>
<comment type="caution">
    <text evidence="1">The sequence shown here is derived from an EMBL/GenBank/DDBJ whole genome shotgun (WGS) entry which is preliminary data.</text>
</comment>
<proteinExistence type="predicted"/>
<sequence length="77" mass="9348">MLRQIEHLQYYCTRILNNDMELFQEVYTLIGMEKDEHKLEEQLISILGHEKFGLCGVHLMFLKNFEYNISKLQEKRI</sequence>
<evidence type="ECO:0000313" key="2">
    <source>
        <dbReference type="Proteomes" id="UP000828390"/>
    </source>
</evidence>
<organism evidence="1 2">
    <name type="scientific">Dreissena polymorpha</name>
    <name type="common">Zebra mussel</name>
    <name type="synonym">Mytilus polymorpha</name>
    <dbReference type="NCBI Taxonomy" id="45954"/>
    <lineage>
        <taxon>Eukaryota</taxon>
        <taxon>Metazoa</taxon>
        <taxon>Spiralia</taxon>
        <taxon>Lophotrochozoa</taxon>
        <taxon>Mollusca</taxon>
        <taxon>Bivalvia</taxon>
        <taxon>Autobranchia</taxon>
        <taxon>Heteroconchia</taxon>
        <taxon>Euheterodonta</taxon>
        <taxon>Imparidentia</taxon>
        <taxon>Neoheterodontei</taxon>
        <taxon>Myida</taxon>
        <taxon>Dreissenoidea</taxon>
        <taxon>Dreissenidae</taxon>
        <taxon>Dreissena</taxon>
    </lineage>
</organism>
<evidence type="ECO:0000313" key="1">
    <source>
        <dbReference type="EMBL" id="KAH3827828.1"/>
    </source>
</evidence>
<reference evidence="1" key="2">
    <citation type="submission" date="2020-11" db="EMBL/GenBank/DDBJ databases">
        <authorList>
            <person name="McCartney M.A."/>
            <person name="Auch B."/>
            <person name="Kono T."/>
            <person name="Mallez S."/>
            <person name="Becker A."/>
            <person name="Gohl D.M."/>
            <person name="Silverstein K.A.T."/>
            <person name="Koren S."/>
            <person name="Bechman K.B."/>
            <person name="Herman A."/>
            <person name="Abrahante J.E."/>
            <person name="Garbe J."/>
        </authorList>
    </citation>
    <scope>NUCLEOTIDE SEQUENCE</scope>
    <source>
        <strain evidence="1">Duluth1</strain>
        <tissue evidence="1">Whole animal</tissue>
    </source>
</reference>
<reference evidence="1" key="1">
    <citation type="journal article" date="2019" name="bioRxiv">
        <title>The Genome of the Zebra Mussel, Dreissena polymorpha: A Resource for Invasive Species Research.</title>
        <authorList>
            <person name="McCartney M.A."/>
            <person name="Auch B."/>
            <person name="Kono T."/>
            <person name="Mallez S."/>
            <person name="Zhang Y."/>
            <person name="Obille A."/>
            <person name="Becker A."/>
            <person name="Abrahante J.E."/>
            <person name="Garbe J."/>
            <person name="Badalamenti J.P."/>
            <person name="Herman A."/>
            <person name="Mangelson H."/>
            <person name="Liachko I."/>
            <person name="Sullivan S."/>
            <person name="Sone E.D."/>
            <person name="Koren S."/>
            <person name="Silverstein K.A.T."/>
            <person name="Beckman K.B."/>
            <person name="Gohl D.M."/>
        </authorList>
    </citation>
    <scope>NUCLEOTIDE SEQUENCE</scope>
    <source>
        <strain evidence="1">Duluth1</strain>
        <tissue evidence="1">Whole animal</tissue>
    </source>
</reference>
<dbReference type="AlphaFoldDB" id="A0A9D4H3B7"/>
<dbReference type="EMBL" id="JAIWYP010000005">
    <property type="protein sequence ID" value="KAH3827828.1"/>
    <property type="molecule type" value="Genomic_DNA"/>
</dbReference>
<name>A0A9D4H3B7_DREPO</name>
<keyword evidence="2" id="KW-1185">Reference proteome</keyword>
<gene>
    <name evidence="1" type="ORF">DPMN_129771</name>
</gene>
<accession>A0A9D4H3B7</accession>